<proteinExistence type="predicted"/>
<dbReference type="RefSeq" id="WP_133675483.1">
    <property type="nucleotide sequence ID" value="NZ_SNZF01000015.1"/>
</dbReference>
<name>A0A4R6YE60_9HYPH</name>
<organism evidence="1 2">
    <name type="scientific">Aquamicrobium defluvii</name>
    <dbReference type="NCBI Taxonomy" id="69279"/>
    <lineage>
        <taxon>Bacteria</taxon>
        <taxon>Pseudomonadati</taxon>
        <taxon>Pseudomonadota</taxon>
        <taxon>Alphaproteobacteria</taxon>
        <taxon>Hyphomicrobiales</taxon>
        <taxon>Phyllobacteriaceae</taxon>
        <taxon>Aquamicrobium</taxon>
    </lineage>
</organism>
<evidence type="ECO:0000313" key="2">
    <source>
        <dbReference type="Proteomes" id="UP000294958"/>
    </source>
</evidence>
<dbReference type="Proteomes" id="UP000294958">
    <property type="component" value="Unassembled WGS sequence"/>
</dbReference>
<evidence type="ECO:0000313" key="1">
    <source>
        <dbReference type="EMBL" id="TDR34335.1"/>
    </source>
</evidence>
<dbReference type="EMBL" id="SNZF01000015">
    <property type="protein sequence ID" value="TDR34335.1"/>
    <property type="molecule type" value="Genomic_DNA"/>
</dbReference>
<reference evidence="1 2" key="1">
    <citation type="submission" date="2019-03" db="EMBL/GenBank/DDBJ databases">
        <title>Genomic Encyclopedia of Type Strains, Phase IV (KMG-IV): sequencing the most valuable type-strain genomes for metagenomic binning, comparative biology and taxonomic classification.</title>
        <authorList>
            <person name="Goeker M."/>
        </authorList>
    </citation>
    <scope>NUCLEOTIDE SEQUENCE [LARGE SCALE GENOMIC DNA]</scope>
    <source>
        <strain evidence="1 2">DSM 11603</strain>
    </source>
</reference>
<dbReference type="AlphaFoldDB" id="A0A4R6YE60"/>
<sequence length="134" mass="15079">MNVTLVPQHMVDNIWPNVKDGFQRASDRFGGDLTVGELWQMCRGGQAFLFVVHDDQKIVAATAWRPELWGSGPKFRCMALYGKGMSEWMPALHEKVRQTAIQCGATALLSEGRLGWQKVFPKAKVLRAVYEEAI</sequence>
<protein>
    <recommendedName>
        <fullName evidence="3">Acetyltransferase (GNAT) family protein</fullName>
    </recommendedName>
</protein>
<keyword evidence="2" id="KW-1185">Reference proteome</keyword>
<evidence type="ECO:0008006" key="3">
    <source>
        <dbReference type="Google" id="ProtNLM"/>
    </source>
</evidence>
<accession>A0A4R6YE60</accession>
<dbReference type="OrthoDB" id="8116226at2"/>
<gene>
    <name evidence="1" type="ORF">DES43_115105</name>
</gene>
<comment type="caution">
    <text evidence="1">The sequence shown here is derived from an EMBL/GenBank/DDBJ whole genome shotgun (WGS) entry which is preliminary data.</text>
</comment>